<name>A0A9Q0URF9_SALPP</name>
<evidence type="ECO:0000313" key="1">
    <source>
        <dbReference type="EMBL" id="KAJ6734530.1"/>
    </source>
</evidence>
<protein>
    <submittedName>
        <fullName evidence="1">Uncharacterized protein</fullName>
    </submittedName>
</protein>
<dbReference type="EMBL" id="JAPFFK010000011">
    <property type="protein sequence ID" value="KAJ6734530.1"/>
    <property type="molecule type" value="Genomic_DNA"/>
</dbReference>
<evidence type="ECO:0000313" key="2">
    <source>
        <dbReference type="Proteomes" id="UP001151532"/>
    </source>
</evidence>
<dbReference type="AlphaFoldDB" id="A0A9Q0URF9"/>
<organism evidence="1 2">
    <name type="scientific">Salix purpurea</name>
    <name type="common">Purple osier willow</name>
    <dbReference type="NCBI Taxonomy" id="77065"/>
    <lineage>
        <taxon>Eukaryota</taxon>
        <taxon>Viridiplantae</taxon>
        <taxon>Streptophyta</taxon>
        <taxon>Embryophyta</taxon>
        <taxon>Tracheophyta</taxon>
        <taxon>Spermatophyta</taxon>
        <taxon>Magnoliopsida</taxon>
        <taxon>eudicotyledons</taxon>
        <taxon>Gunneridae</taxon>
        <taxon>Pentapetalae</taxon>
        <taxon>rosids</taxon>
        <taxon>fabids</taxon>
        <taxon>Malpighiales</taxon>
        <taxon>Salicaceae</taxon>
        <taxon>Saliceae</taxon>
        <taxon>Salix</taxon>
    </lineage>
</organism>
<keyword evidence="2" id="KW-1185">Reference proteome</keyword>
<reference evidence="1" key="2">
    <citation type="journal article" date="2023" name="Int. J. Mol. Sci.">
        <title>De Novo Assembly and Annotation of 11 Diverse Shrub Willow (Salix) Genomes Reveals Novel Gene Organization in Sex-Linked Regions.</title>
        <authorList>
            <person name="Hyden B."/>
            <person name="Feng K."/>
            <person name="Yates T.B."/>
            <person name="Jawdy S."/>
            <person name="Cereghino C."/>
            <person name="Smart L.B."/>
            <person name="Muchero W."/>
        </authorList>
    </citation>
    <scope>NUCLEOTIDE SEQUENCE</scope>
    <source>
        <tissue evidence="1">Shoot tip</tissue>
    </source>
</reference>
<gene>
    <name evidence="1" type="ORF">OIU79_001742</name>
</gene>
<dbReference type="Proteomes" id="UP001151532">
    <property type="component" value="Chromosome 17"/>
</dbReference>
<accession>A0A9Q0URF9</accession>
<proteinExistence type="predicted"/>
<reference evidence="1" key="1">
    <citation type="submission" date="2022-11" db="EMBL/GenBank/DDBJ databases">
        <authorList>
            <person name="Hyden B.L."/>
            <person name="Feng K."/>
            <person name="Yates T."/>
            <person name="Jawdy S."/>
            <person name="Smart L.B."/>
            <person name="Muchero W."/>
        </authorList>
    </citation>
    <scope>NUCLEOTIDE SEQUENCE</scope>
    <source>
        <tissue evidence="1">Shoot tip</tissue>
    </source>
</reference>
<sequence length="47" mass="5201">MEVSGLDWIRWGRAGFVCIIIWVRSGHVGSFGFAGSITPFILFSEVV</sequence>
<comment type="caution">
    <text evidence="1">The sequence shown here is derived from an EMBL/GenBank/DDBJ whole genome shotgun (WGS) entry which is preliminary data.</text>
</comment>